<proteinExistence type="predicted"/>
<organism evidence="1 2">
    <name type="scientific">Penicillium polonicum</name>
    <dbReference type="NCBI Taxonomy" id="60169"/>
    <lineage>
        <taxon>Eukaryota</taxon>
        <taxon>Fungi</taxon>
        <taxon>Dikarya</taxon>
        <taxon>Ascomycota</taxon>
        <taxon>Pezizomycotina</taxon>
        <taxon>Eurotiomycetes</taxon>
        <taxon>Eurotiomycetidae</taxon>
        <taxon>Eurotiales</taxon>
        <taxon>Aspergillaceae</taxon>
        <taxon>Penicillium</taxon>
    </lineage>
</organism>
<dbReference type="EMBL" id="MDYM01000014">
    <property type="protein sequence ID" value="OQD61946.1"/>
    <property type="molecule type" value="Genomic_DNA"/>
</dbReference>
<keyword evidence="2" id="KW-1185">Reference proteome</keyword>
<dbReference type="AlphaFoldDB" id="A0A1V6NBV6"/>
<dbReference type="OrthoDB" id="10383086at2759"/>
<protein>
    <submittedName>
        <fullName evidence="1">Uncharacterized protein</fullName>
    </submittedName>
</protein>
<gene>
    <name evidence="1" type="ORF">PENPOL_c014G00920</name>
</gene>
<accession>A0A1V6NBV6</accession>
<sequence length="120" mass="14185">MRQLTSPSDASTCWHRRDHSMSDNSIPVLDNEQLELLSQLQERREMRNHHRHAIMHEASLIMCHVHRVIARYYTAHQAPSRHALLTLELRLAFLLYEMLRLSAEDAIDRGLEEEIWDYVG</sequence>
<name>A0A1V6NBV6_PENPO</name>
<comment type="caution">
    <text evidence="1">The sequence shown here is derived from an EMBL/GenBank/DDBJ whole genome shotgun (WGS) entry which is preliminary data.</text>
</comment>
<reference evidence="2" key="1">
    <citation type="journal article" date="2017" name="Nat. Microbiol.">
        <title>Global analysis of biosynthetic gene clusters reveals vast potential of secondary metabolite production in Penicillium species.</title>
        <authorList>
            <person name="Nielsen J.C."/>
            <person name="Grijseels S."/>
            <person name="Prigent S."/>
            <person name="Ji B."/>
            <person name="Dainat J."/>
            <person name="Nielsen K.F."/>
            <person name="Frisvad J.C."/>
            <person name="Workman M."/>
            <person name="Nielsen J."/>
        </authorList>
    </citation>
    <scope>NUCLEOTIDE SEQUENCE [LARGE SCALE GENOMIC DNA]</scope>
    <source>
        <strain evidence="2">IBT 4502</strain>
    </source>
</reference>
<evidence type="ECO:0000313" key="1">
    <source>
        <dbReference type="EMBL" id="OQD61946.1"/>
    </source>
</evidence>
<dbReference type="Proteomes" id="UP000191408">
    <property type="component" value="Unassembled WGS sequence"/>
</dbReference>
<evidence type="ECO:0000313" key="2">
    <source>
        <dbReference type="Proteomes" id="UP000191408"/>
    </source>
</evidence>